<evidence type="ECO:0000313" key="2">
    <source>
        <dbReference type="Proteomes" id="UP000653565"/>
    </source>
</evidence>
<dbReference type="AlphaFoldDB" id="A0A8H4GZ62"/>
<gene>
    <name evidence="1" type="ORF">CNMCM6805_000194</name>
</gene>
<organism evidence="1 2">
    <name type="scientific">Aspergillus fumigatiaffinis</name>
    <dbReference type="NCBI Taxonomy" id="340414"/>
    <lineage>
        <taxon>Eukaryota</taxon>
        <taxon>Fungi</taxon>
        <taxon>Dikarya</taxon>
        <taxon>Ascomycota</taxon>
        <taxon>Pezizomycotina</taxon>
        <taxon>Eurotiomycetes</taxon>
        <taxon>Eurotiomycetidae</taxon>
        <taxon>Eurotiales</taxon>
        <taxon>Aspergillaceae</taxon>
        <taxon>Aspergillus</taxon>
        <taxon>Aspergillus subgen. Fumigati</taxon>
    </lineage>
</organism>
<sequence length="233" mass="26206">MVDRVVSSQAVDISVDIPVDIPLVRFKRPILGVPGTERPLRAIPGVLLSHGAAHQHHPEPCRDTWFFSGRFGSAERGPLYGFNMLKELYLNADPQYEGSEIIRMFYAEIDHPAQGDARSRPARRRTVPAPVRADIDAMNDYHANLYPLFETRDHVEEHLGQPGHQPYLFGPKTTEVDIRLYDDCSLRRGILPDFRCNLRMVRLTIRTLIAGTGGCTKNGTDAGASQNTTFLIW</sequence>
<dbReference type="Proteomes" id="UP000653565">
    <property type="component" value="Unassembled WGS sequence"/>
</dbReference>
<protein>
    <submittedName>
        <fullName evidence="1">Uncharacterized protein</fullName>
    </submittedName>
</protein>
<dbReference type="Gene3D" id="1.20.1050.10">
    <property type="match status" value="1"/>
</dbReference>
<proteinExistence type="predicted"/>
<accession>A0A8H4GZ62</accession>
<dbReference type="OrthoDB" id="2309723at2759"/>
<comment type="caution">
    <text evidence="1">The sequence shown here is derived from an EMBL/GenBank/DDBJ whole genome shotgun (WGS) entry which is preliminary data.</text>
</comment>
<evidence type="ECO:0000313" key="1">
    <source>
        <dbReference type="EMBL" id="KAF4231342.1"/>
    </source>
</evidence>
<reference evidence="1" key="1">
    <citation type="journal article" date="2020" name="bioRxiv">
        <title>Genomic and phenotypic heterogeneity of clinical isolates of the human pathogens Aspergillus fumigatus, Aspergillus lentulus and Aspergillus fumigatiaffinis.</title>
        <authorList>
            <person name="dos Santos R.A.C."/>
            <person name="Steenwyk J.L."/>
            <person name="Rivero-Menendez O."/>
            <person name="Mead M.E."/>
            <person name="Silva L.P."/>
            <person name="Bastos R.W."/>
            <person name="Alastruey-Izquierdo A."/>
            <person name="Goldman G.H."/>
            <person name="Rokas A."/>
        </authorList>
    </citation>
    <scope>NUCLEOTIDE SEQUENCE</scope>
    <source>
        <strain evidence="1">CNM-CM6805</strain>
    </source>
</reference>
<reference evidence="1" key="2">
    <citation type="submission" date="2020-04" db="EMBL/GenBank/DDBJ databases">
        <authorList>
            <person name="Santos R.A.C."/>
            <person name="Steenwyk J.L."/>
            <person name="Rivero-Menendez O."/>
            <person name="Mead M.E."/>
            <person name="Silva L.P."/>
            <person name="Bastos R.W."/>
            <person name="Alastruey-Izquierdo A."/>
            <person name="Goldman G.H."/>
            <person name="Rokas A."/>
        </authorList>
    </citation>
    <scope>NUCLEOTIDE SEQUENCE</scope>
    <source>
        <strain evidence="1">CNM-CM6805</strain>
    </source>
</reference>
<keyword evidence="2" id="KW-1185">Reference proteome</keyword>
<name>A0A8H4GZ62_9EURO</name>
<dbReference type="EMBL" id="JAAAPX010000104">
    <property type="protein sequence ID" value="KAF4231342.1"/>
    <property type="molecule type" value="Genomic_DNA"/>
</dbReference>